<accession>A0A3N2GY41</accession>
<evidence type="ECO:0000313" key="3">
    <source>
        <dbReference type="EMBL" id="ROS41588.1"/>
    </source>
</evidence>
<dbReference type="RefSeq" id="WP_123684618.1">
    <property type="nucleotide sequence ID" value="NZ_RKHY01000001.1"/>
</dbReference>
<evidence type="ECO:0000313" key="4">
    <source>
        <dbReference type="Proteomes" id="UP000274843"/>
    </source>
</evidence>
<organism evidence="3 4">
    <name type="scientific">Amycolatopsis thermoflava</name>
    <dbReference type="NCBI Taxonomy" id="84480"/>
    <lineage>
        <taxon>Bacteria</taxon>
        <taxon>Bacillati</taxon>
        <taxon>Actinomycetota</taxon>
        <taxon>Actinomycetes</taxon>
        <taxon>Pseudonocardiales</taxon>
        <taxon>Pseudonocardiaceae</taxon>
        <taxon>Amycolatopsis</taxon>
        <taxon>Amycolatopsis methanolica group</taxon>
    </lineage>
</organism>
<dbReference type="GeneID" id="301845296"/>
<evidence type="ECO:0000259" key="2">
    <source>
        <dbReference type="Pfam" id="PF13400"/>
    </source>
</evidence>
<gene>
    <name evidence="3" type="ORF">EDD35_3954</name>
</gene>
<keyword evidence="1" id="KW-0472">Membrane</keyword>
<evidence type="ECO:0000256" key="1">
    <source>
        <dbReference type="SAM" id="Phobius"/>
    </source>
</evidence>
<dbReference type="Proteomes" id="UP000274843">
    <property type="component" value="Unassembled WGS sequence"/>
</dbReference>
<proteinExistence type="predicted"/>
<dbReference type="InterPro" id="IPR021202">
    <property type="entry name" value="Rv3654c-like"/>
</dbReference>
<feature type="transmembrane region" description="Helical" evidence="1">
    <location>
        <begin position="46"/>
        <end position="67"/>
    </location>
</feature>
<sequence length="145" mass="14700">MPLPDLIRLRRPVCLAQGPLAVRPLTRLRAGPAPVRDPRGRDRGAATVWAACAIAGLVVVAGLLWGLGSAAIARHRAAGAADLAALAAAGQAAEGSDVACGQALWVAERMGARVVSCRFEGWDALVEVVVDTGLGPAAGRARAGP</sequence>
<reference evidence="3 4" key="1">
    <citation type="submission" date="2018-11" db="EMBL/GenBank/DDBJ databases">
        <title>Sequencing the genomes of 1000 actinobacteria strains.</title>
        <authorList>
            <person name="Klenk H.-P."/>
        </authorList>
    </citation>
    <scope>NUCLEOTIDE SEQUENCE [LARGE SCALE GENOMIC DNA]</scope>
    <source>
        <strain evidence="3 4">DSM 44348</strain>
    </source>
</reference>
<keyword evidence="1" id="KW-0812">Transmembrane</keyword>
<name>A0A3N2GY41_9PSEU</name>
<comment type="caution">
    <text evidence="3">The sequence shown here is derived from an EMBL/GenBank/DDBJ whole genome shotgun (WGS) entry which is preliminary data.</text>
</comment>
<dbReference type="Pfam" id="PF13400">
    <property type="entry name" value="Tad"/>
    <property type="match status" value="1"/>
</dbReference>
<dbReference type="AlphaFoldDB" id="A0A3N2GY41"/>
<feature type="domain" description="Putative Flp pilus-assembly TadG-like N-terminal" evidence="2">
    <location>
        <begin position="44"/>
        <end position="90"/>
    </location>
</feature>
<keyword evidence="4" id="KW-1185">Reference proteome</keyword>
<dbReference type="EMBL" id="RKHY01000001">
    <property type="protein sequence ID" value="ROS41588.1"/>
    <property type="molecule type" value="Genomic_DNA"/>
</dbReference>
<dbReference type="InterPro" id="IPR028087">
    <property type="entry name" value="Tad_N"/>
</dbReference>
<keyword evidence="1" id="KW-1133">Transmembrane helix</keyword>
<protein>
    <submittedName>
        <fullName evidence="3">Secretion/DNA translocation related TadE-like protein</fullName>
    </submittedName>
</protein>
<dbReference type="NCBIfam" id="TIGR03816">
    <property type="entry name" value="tadE_like_DECH"/>
    <property type="match status" value="1"/>
</dbReference>